<proteinExistence type="predicted"/>
<comment type="caution">
    <text evidence="1">The sequence shown here is derived from an EMBL/GenBank/DDBJ whole genome shotgun (WGS) entry which is preliminary data.</text>
</comment>
<evidence type="ECO:0000313" key="1">
    <source>
        <dbReference type="EMBL" id="CAK9061037.1"/>
    </source>
</evidence>
<organism evidence="1 2">
    <name type="scientific">Durusdinium trenchii</name>
    <dbReference type="NCBI Taxonomy" id="1381693"/>
    <lineage>
        <taxon>Eukaryota</taxon>
        <taxon>Sar</taxon>
        <taxon>Alveolata</taxon>
        <taxon>Dinophyceae</taxon>
        <taxon>Suessiales</taxon>
        <taxon>Symbiodiniaceae</taxon>
        <taxon>Durusdinium</taxon>
    </lineage>
</organism>
<evidence type="ECO:0000313" key="2">
    <source>
        <dbReference type="Proteomes" id="UP001642464"/>
    </source>
</evidence>
<name>A0ABP0NDU6_9DINO</name>
<protein>
    <submittedName>
        <fullName evidence="1">Uncharacterized protein</fullName>
    </submittedName>
</protein>
<dbReference type="Proteomes" id="UP001642464">
    <property type="component" value="Unassembled WGS sequence"/>
</dbReference>
<accession>A0ABP0NDU6</accession>
<gene>
    <name evidence="1" type="ORF">SCF082_LOCUS32042</name>
</gene>
<reference evidence="1 2" key="1">
    <citation type="submission" date="2024-02" db="EMBL/GenBank/DDBJ databases">
        <authorList>
            <person name="Chen Y."/>
            <person name="Shah S."/>
            <person name="Dougan E. K."/>
            <person name="Thang M."/>
            <person name="Chan C."/>
        </authorList>
    </citation>
    <scope>NUCLEOTIDE SEQUENCE [LARGE SCALE GENOMIC DNA]</scope>
</reference>
<keyword evidence="2" id="KW-1185">Reference proteome</keyword>
<sequence length="138" mass="15480">MDLFLILKLHFQKARRVRLAVLIDLQEAEGAFSTRELGPDVIFLPVSKAAWLAPTDSQGGRDFVREMMARTSWAYCQCFARALHVWSGLIEVNWEASVKQLRAQLQPFHGGNPRTGSYEPKLVQGSIASLLWTAFSCG</sequence>
<dbReference type="EMBL" id="CAXAMM010027557">
    <property type="protein sequence ID" value="CAK9061037.1"/>
    <property type="molecule type" value="Genomic_DNA"/>
</dbReference>